<dbReference type="RefSeq" id="WP_240129345.1">
    <property type="nucleotide sequence ID" value="NZ_JACSDI010000001.1"/>
</dbReference>
<dbReference type="Proteomes" id="UP000829384">
    <property type="component" value="Unassembled WGS sequence"/>
</dbReference>
<gene>
    <name evidence="1" type="ORF">H9J30_01220</name>
</gene>
<dbReference type="InterPro" id="IPR021574">
    <property type="entry name" value="PM0188"/>
</dbReference>
<comment type="caution">
    <text evidence="1">The sequence shown here is derived from an EMBL/GenBank/DDBJ whole genome shotgun (WGS) entry which is preliminary data.</text>
</comment>
<evidence type="ECO:0008006" key="3">
    <source>
        <dbReference type="Google" id="ProtNLM"/>
    </source>
</evidence>
<organism evidence="1 2">
    <name type="scientific">Shewanella cutis</name>
    <dbReference type="NCBI Taxonomy" id="2766780"/>
    <lineage>
        <taxon>Bacteria</taxon>
        <taxon>Pseudomonadati</taxon>
        <taxon>Pseudomonadota</taxon>
        <taxon>Gammaproteobacteria</taxon>
        <taxon>Alteromonadales</taxon>
        <taxon>Shewanellaceae</taxon>
        <taxon>Shewanella</taxon>
    </lineage>
</organism>
<name>A0ABS9QSU5_9GAMM</name>
<dbReference type="EMBL" id="JACSDI010000001">
    <property type="protein sequence ID" value="MCG9962551.1"/>
    <property type="molecule type" value="Genomic_DNA"/>
</dbReference>
<reference evidence="1 2" key="1">
    <citation type="submission" date="2020-08" db="EMBL/GenBank/DDBJ databases">
        <title>Whole genome sequence of Shewanella sp strain PS-2.</title>
        <authorList>
            <person name="Das S.K."/>
        </authorList>
    </citation>
    <scope>NUCLEOTIDE SEQUENCE [LARGE SCALE GENOMIC DNA]</scope>
    <source>
        <strain evidence="1 2">PS-2</strain>
    </source>
</reference>
<dbReference type="InterPro" id="IPR043078">
    <property type="entry name" value="Sialyltransferase_N"/>
</dbReference>
<dbReference type="Pfam" id="PF11477">
    <property type="entry name" value="PM0188"/>
    <property type="match status" value="1"/>
</dbReference>
<dbReference type="SUPFAM" id="SSF53756">
    <property type="entry name" value="UDP-Glycosyltransferase/glycogen phosphorylase"/>
    <property type="match status" value="1"/>
</dbReference>
<evidence type="ECO:0000313" key="2">
    <source>
        <dbReference type="Proteomes" id="UP000829384"/>
    </source>
</evidence>
<proteinExistence type="predicted"/>
<keyword evidence="2" id="KW-1185">Reference proteome</keyword>
<dbReference type="Gene3D" id="3.40.50.11120">
    <property type="entry name" value="Sialyltransferase, N-terminal GT-B Rossman nucleotide-binding domain"/>
    <property type="match status" value="1"/>
</dbReference>
<dbReference type="Gene3D" id="2.60.40.3010">
    <property type="match status" value="1"/>
</dbReference>
<protein>
    <recommendedName>
        <fullName evidence="3">Sialyltransferase</fullName>
    </recommendedName>
</protein>
<accession>A0ABS9QSU5</accession>
<sequence>MKFAWIFFIFIFLNGCGSDSPSRVVNTQKENLTIVENQYYTLEPYLIDTSYDSFKWVQVCGVPVLNNQDENSLSIDFLAPESDKDQKYCFEFTGHKGNDTYVKSYDVTVVAPTVEVYIDHASLPTLQQLMHMVEEHDKDDTTKRFVSWERVKLSETAQDILNAKFFNIVNNNISTQFIDAIVNYAKNKNRVNVKLFSNTAVSITNLSPIIKALKSSANATISKINLYDDGSFEYMDLYSWKESDSKIELLDRDSILLKSYLDGESDVRPQAMSARYNWHRIYNVNYNFLRKDYLDVEPKLNDFREYLGDSLTQMQWDQFSKMPLYKQKLLLSIVGFDKAKLQSQYDSSSLPNFVFTGTTTWAGGETREFYAKQQVNVINNAINETSPYYLGRDYDLFFKGHPRGEDINDYIISSFEDITNIPASVSFELLLMTGMIPDKVAGVASSLYFTIPADNVDFIVFTSSEDITDREEALKSPLVQVMMKLNIVKEDNVLFWSDLPNCESGVCISH</sequence>
<evidence type="ECO:0000313" key="1">
    <source>
        <dbReference type="EMBL" id="MCG9962551.1"/>
    </source>
</evidence>
<dbReference type="Gene3D" id="3.40.50.11110">
    <property type="entry name" value="Sialyltransferase, C-terminal GT-B Rossman nucleotide-binding domain"/>
    <property type="match status" value="1"/>
</dbReference>